<comment type="caution">
    <text evidence="2">The sequence shown here is derived from an EMBL/GenBank/DDBJ whole genome shotgun (WGS) entry which is preliminary data.</text>
</comment>
<evidence type="ECO:0000256" key="1">
    <source>
        <dbReference type="SAM" id="MobiDB-lite"/>
    </source>
</evidence>
<dbReference type="InterPro" id="IPR058347">
    <property type="entry name" value="DUF8034"/>
</dbReference>
<gene>
    <name evidence="2" type="ORF">FE782_16300</name>
</gene>
<sequence length="649" mass="74644">MRNGNEKTDIEMPRIVADERRVPPQWALLERRLFDALNQAAVEFANRYAREDGTLVWRGDWPGMDGSDDPYEGFMYLSLLYTLGGSDEAYRLARRIYEGITWQWTQYGQIHREFDAYYDWMHHGEGYLFFYFLGLTDPASLKDRQRAERFARMYTGEDPEAPNYDPERKLIRSPITGSRGPRFEMTEEDWVTHREVLDDYHAPFEDIPGVDFASGKCPWSDDEIYPRIIQAMNERMAKGDVPLNLNATSLIAHACMYSGDESLRRWVEEYVGVWAERARNNGGVIPDNVGLSGEIGEYLDGKWWGGYYGWRWPHGFLTIIEPVLNGAMNAVLLTGDMKHLDMARGQIDEMWKRGREENGQWVVPHKHYDGGWTDFKPANPLYPIYLWYTSMEDEDLDRVLRVSVPEHSTYVDVPTQSGTGKNGKNTKHFNANWMPWFEYIRGERADYPERILEANFELMNRQLAKMRSEAGDPRQWIGEGPWAEDINGIHKWQEMCPVYFEGLLQLTLGAPMHLSHGGLQHARVRYFDAERRRPGLPEDVAALVEKLEKDGMRLTLVNVSLFEAREVVVQAGSFGEHAFESAAVLNEAGEETARHEIGGKYVRIRLLPGAGATLDIRMSRYANRPSYDTPWRKTADGPAPIAGRPGYEA</sequence>
<keyword evidence="3" id="KW-1185">Reference proteome</keyword>
<dbReference type="Pfam" id="PF26099">
    <property type="entry name" value="DUF8034"/>
    <property type="match status" value="2"/>
</dbReference>
<dbReference type="AlphaFoldDB" id="A0A5R9GD37"/>
<evidence type="ECO:0000313" key="3">
    <source>
        <dbReference type="Proteomes" id="UP000309676"/>
    </source>
</evidence>
<dbReference type="OrthoDB" id="7936138at2"/>
<name>A0A5R9GD37_9BACL</name>
<reference evidence="2 3" key="1">
    <citation type="submission" date="2019-05" db="EMBL/GenBank/DDBJ databases">
        <authorList>
            <person name="Narsing Rao M.P."/>
            <person name="Li W.J."/>
        </authorList>
    </citation>
    <scope>NUCLEOTIDE SEQUENCE [LARGE SCALE GENOMIC DNA]</scope>
    <source>
        <strain evidence="2 3">SYSU_K30003</strain>
    </source>
</reference>
<proteinExistence type="predicted"/>
<organism evidence="2 3">
    <name type="scientific">Paenibacillus antri</name>
    <dbReference type="NCBI Taxonomy" id="2582848"/>
    <lineage>
        <taxon>Bacteria</taxon>
        <taxon>Bacillati</taxon>
        <taxon>Bacillota</taxon>
        <taxon>Bacilli</taxon>
        <taxon>Bacillales</taxon>
        <taxon>Paenibacillaceae</taxon>
        <taxon>Paenibacillus</taxon>
    </lineage>
</organism>
<feature type="region of interest" description="Disordered" evidence="1">
    <location>
        <begin position="629"/>
        <end position="649"/>
    </location>
</feature>
<evidence type="ECO:0000313" key="2">
    <source>
        <dbReference type="EMBL" id="TLS51288.1"/>
    </source>
</evidence>
<dbReference type="EMBL" id="VCIW01000010">
    <property type="protein sequence ID" value="TLS51288.1"/>
    <property type="molecule type" value="Genomic_DNA"/>
</dbReference>
<dbReference type="Proteomes" id="UP000309676">
    <property type="component" value="Unassembled WGS sequence"/>
</dbReference>
<accession>A0A5R9GD37</accession>
<protein>
    <submittedName>
        <fullName evidence="2">Uncharacterized protein</fullName>
    </submittedName>
</protein>
<dbReference type="RefSeq" id="WP_138195283.1">
    <property type="nucleotide sequence ID" value="NZ_VCIW01000010.1"/>
</dbReference>